<dbReference type="EC" id="5.4.99.9" evidence="11"/>
<keyword evidence="5" id="KW-0285">Flavoprotein</keyword>
<dbReference type="Pfam" id="PF13450">
    <property type="entry name" value="NAD_binding_8"/>
    <property type="match status" value="1"/>
</dbReference>
<evidence type="ECO:0000256" key="8">
    <source>
        <dbReference type="ARBA" id="ARBA00023316"/>
    </source>
</evidence>
<evidence type="ECO:0000256" key="6">
    <source>
        <dbReference type="ARBA" id="ARBA00022827"/>
    </source>
</evidence>
<dbReference type="Gene3D" id="3.40.50.720">
    <property type="entry name" value="NAD(P)-binding Rossmann-like Domain"/>
    <property type="match status" value="3"/>
</dbReference>
<dbReference type="AlphaFoldDB" id="A0A5Q3Q9L2"/>
<name>A0A5Q3Q9L2_9PSEU</name>
<dbReference type="Proteomes" id="UP000371041">
    <property type="component" value="Chromosome"/>
</dbReference>
<dbReference type="InterPro" id="IPR015899">
    <property type="entry name" value="UDP-GalPyranose_mutase_C"/>
</dbReference>
<accession>A0A5Q3Q9L2</accession>
<dbReference type="FunFam" id="3.40.50.720:FF:000354">
    <property type="entry name" value="UDP-galactopyranose mutase"/>
    <property type="match status" value="1"/>
</dbReference>
<gene>
    <name evidence="16" type="primary">glf</name>
    <name evidence="16" type="ORF">GIY23_00675</name>
</gene>
<evidence type="ECO:0000256" key="13">
    <source>
        <dbReference type="ARBA" id="ARBA00076188"/>
    </source>
</evidence>
<dbReference type="RefSeq" id="WP_154074888.1">
    <property type="nucleotide sequence ID" value="NZ_CP045929.1"/>
</dbReference>
<evidence type="ECO:0000256" key="12">
    <source>
        <dbReference type="ARBA" id="ARBA00069801"/>
    </source>
</evidence>
<evidence type="ECO:0000259" key="15">
    <source>
        <dbReference type="Pfam" id="PF03275"/>
    </source>
</evidence>
<evidence type="ECO:0000256" key="14">
    <source>
        <dbReference type="ARBA" id="ARBA00082076"/>
    </source>
</evidence>
<dbReference type="SUPFAM" id="SSF54373">
    <property type="entry name" value="FAD-linked reductases, C-terminal domain"/>
    <property type="match status" value="1"/>
</dbReference>
<keyword evidence="6" id="KW-0274">FAD</keyword>
<sequence>MSFAGYDLIVVGSGFFGLTIAERAATQLDKRVLVLDRRDHIGGNAYSEAEPETGIEVHRYGAHLFHTSNKRVWDYVNQFTDFTDYQHRVFTRHDGQIYSFPMNLGLLCQFFGRAFSPDEAKALVAEQAAEIETSDAQNLEEKAISLIGRPLYEAFVKGYTAKQWQTDPKELPAANIARLPVRYNFNNRYFNDTYEGLPVDGYTAWLEKMAEHDNIDVRLDTDYFTVRDQIPQGTPVVYTGPLDQYFDYADGELGWRTLDFESEVVHTEDYQGTPVLNYADREVPYTRIHEFRHFHPERDYPKDKTVIVREYSRFAESGDEPYYPINTSDDRAKLEAYRQRAKAEAKDRKVIFGGRLGTYKYLDMHMAIGSALSMFDNKIAPYFTEGRSLDGSMED</sequence>
<evidence type="ECO:0000256" key="9">
    <source>
        <dbReference type="ARBA" id="ARBA00050658"/>
    </source>
</evidence>
<comment type="catalytic activity">
    <reaction evidence="9">
        <text>UDP-alpha-D-galactose = UDP-alpha-D-galactofuranose</text>
        <dbReference type="Rhea" id="RHEA:24132"/>
        <dbReference type="ChEBI" id="CHEBI:66914"/>
        <dbReference type="ChEBI" id="CHEBI:66915"/>
        <dbReference type="EC" id="5.4.99.9"/>
    </reaction>
</comment>
<dbReference type="PANTHER" id="PTHR21197:SF0">
    <property type="entry name" value="UDP-GALACTOPYRANOSE MUTASE"/>
    <property type="match status" value="1"/>
</dbReference>
<evidence type="ECO:0000256" key="2">
    <source>
        <dbReference type="ARBA" id="ARBA00004776"/>
    </source>
</evidence>
<dbReference type="PANTHER" id="PTHR21197">
    <property type="entry name" value="UDP-GALACTOPYRANOSE MUTASE"/>
    <property type="match status" value="1"/>
</dbReference>
<evidence type="ECO:0000256" key="4">
    <source>
        <dbReference type="ARBA" id="ARBA00011881"/>
    </source>
</evidence>
<dbReference type="InterPro" id="IPR004379">
    <property type="entry name" value="UDP-GALP_mutase"/>
</dbReference>
<dbReference type="GO" id="GO:0071555">
    <property type="term" value="P:cell wall organization"/>
    <property type="evidence" value="ECO:0007669"/>
    <property type="project" value="UniProtKB-KW"/>
</dbReference>
<evidence type="ECO:0000313" key="16">
    <source>
        <dbReference type="EMBL" id="QGK68279.1"/>
    </source>
</evidence>
<evidence type="ECO:0000256" key="5">
    <source>
        <dbReference type="ARBA" id="ARBA00022630"/>
    </source>
</evidence>
<keyword evidence="7 16" id="KW-0413">Isomerase</keyword>
<dbReference type="KEGG" id="sace:GIY23_00675"/>
<dbReference type="GO" id="GO:0005829">
    <property type="term" value="C:cytosol"/>
    <property type="evidence" value="ECO:0007669"/>
    <property type="project" value="TreeGrafter"/>
</dbReference>
<evidence type="ECO:0000256" key="7">
    <source>
        <dbReference type="ARBA" id="ARBA00023235"/>
    </source>
</evidence>
<keyword evidence="17" id="KW-1185">Reference proteome</keyword>
<dbReference type="SUPFAM" id="SSF51971">
    <property type="entry name" value="Nucleotide-binding domain"/>
    <property type="match status" value="1"/>
</dbReference>
<comment type="subunit">
    <text evidence="4">Homotetramer.</text>
</comment>
<comment type="cofactor">
    <cofactor evidence="1">
        <name>FAD</name>
        <dbReference type="ChEBI" id="CHEBI:57692"/>
    </cofactor>
</comment>
<evidence type="ECO:0000256" key="3">
    <source>
        <dbReference type="ARBA" id="ARBA00009321"/>
    </source>
</evidence>
<comment type="function">
    <text evidence="10">Catalyzes the interconversion through a 2-keto intermediate of uridine diphosphogalactopyranose (UDP-GalP) into uridine diphosphogalactofuranose (UDP-GalF) which is a key building block for cell wall construction in Mycobacterium tuberculosis.</text>
</comment>
<feature type="domain" description="UDP-galactopyranose mutase C-terminal" evidence="15">
    <location>
        <begin position="154"/>
        <end position="361"/>
    </location>
</feature>
<dbReference type="FunFam" id="3.40.50.720:FF:000397">
    <property type="entry name" value="UDP-galactopyranose mutase"/>
    <property type="match status" value="1"/>
</dbReference>
<evidence type="ECO:0000313" key="17">
    <source>
        <dbReference type="Proteomes" id="UP000371041"/>
    </source>
</evidence>
<evidence type="ECO:0000256" key="11">
    <source>
        <dbReference type="ARBA" id="ARBA00066867"/>
    </source>
</evidence>
<proteinExistence type="inferred from homology"/>
<comment type="pathway">
    <text evidence="2">Cell wall biogenesis; cell wall polysaccharide biosynthesis.</text>
</comment>
<dbReference type="FunFam" id="3.40.50.720:FF:000422">
    <property type="entry name" value="UDP-galactopyranose mutase"/>
    <property type="match status" value="1"/>
</dbReference>
<dbReference type="GO" id="GO:0050660">
    <property type="term" value="F:flavin adenine dinucleotide binding"/>
    <property type="evidence" value="ECO:0007669"/>
    <property type="project" value="TreeGrafter"/>
</dbReference>
<protein>
    <recommendedName>
        <fullName evidence="12">UDP-galactopyranose mutase</fullName>
        <ecNumber evidence="11">5.4.99.9</ecNumber>
    </recommendedName>
    <alternativeName>
        <fullName evidence="13">UDP-GALP mutase</fullName>
    </alternativeName>
    <alternativeName>
        <fullName evidence="14">Uridine 5-diphosphate galactopyranose mutase</fullName>
    </alternativeName>
</protein>
<dbReference type="EMBL" id="CP045929">
    <property type="protein sequence ID" value="QGK68279.1"/>
    <property type="molecule type" value="Genomic_DNA"/>
</dbReference>
<reference evidence="17" key="1">
    <citation type="submission" date="2019-11" db="EMBL/GenBank/DDBJ databases">
        <title>The complete genome sequence of Saccharopolyspora sp. E2A.</title>
        <authorList>
            <person name="Zhang G."/>
        </authorList>
    </citation>
    <scope>NUCLEOTIDE SEQUENCE [LARGE SCALE GENOMIC DNA]</scope>
    <source>
        <strain evidence="17">E2A</strain>
    </source>
</reference>
<comment type="similarity">
    <text evidence="3">Belongs to the UDP-galactopyranose/dTDP-fucopyranose mutase family.</text>
</comment>
<evidence type="ECO:0000256" key="10">
    <source>
        <dbReference type="ARBA" id="ARBA00057226"/>
    </source>
</evidence>
<dbReference type="GO" id="GO:0008767">
    <property type="term" value="F:UDP-galactopyranose mutase activity"/>
    <property type="evidence" value="ECO:0007669"/>
    <property type="project" value="UniProtKB-EC"/>
</dbReference>
<evidence type="ECO:0000256" key="1">
    <source>
        <dbReference type="ARBA" id="ARBA00001974"/>
    </source>
</evidence>
<dbReference type="Pfam" id="PF03275">
    <property type="entry name" value="GLF"/>
    <property type="match status" value="1"/>
</dbReference>
<dbReference type="NCBIfam" id="TIGR00031">
    <property type="entry name" value="UDP-GALP_mutase"/>
    <property type="match status" value="1"/>
</dbReference>
<organism evidence="16 17">
    <name type="scientific">Allosaccharopolyspora coralli</name>
    <dbReference type="NCBI Taxonomy" id="2665642"/>
    <lineage>
        <taxon>Bacteria</taxon>
        <taxon>Bacillati</taxon>
        <taxon>Actinomycetota</taxon>
        <taxon>Actinomycetes</taxon>
        <taxon>Pseudonocardiales</taxon>
        <taxon>Pseudonocardiaceae</taxon>
        <taxon>Allosaccharopolyspora</taxon>
    </lineage>
</organism>
<keyword evidence="8" id="KW-0961">Cell wall biogenesis/degradation</keyword>